<dbReference type="Gene3D" id="3.20.20.150">
    <property type="entry name" value="Divalent-metal-dependent TIM barrel enzymes"/>
    <property type="match status" value="1"/>
</dbReference>
<organism evidence="2 3">
    <name type="scientific">Pectinatus haikarae</name>
    <dbReference type="NCBI Taxonomy" id="349096"/>
    <lineage>
        <taxon>Bacteria</taxon>
        <taxon>Bacillati</taxon>
        <taxon>Bacillota</taxon>
        <taxon>Negativicutes</taxon>
        <taxon>Selenomonadales</taxon>
        <taxon>Selenomonadaceae</taxon>
        <taxon>Pectinatus</taxon>
    </lineage>
</organism>
<feature type="domain" description="Xylose isomerase-like TIM barrel" evidence="1">
    <location>
        <begin position="23"/>
        <end position="278"/>
    </location>
</feature>
<gene>
    <name evidence="2" type="ORF">J2S01_001653</name>
</gene>
<name>A0ABT9Y867_9FIRM</name>
<reference evidence="2 3" key="1">
    <citation type="submission" date="2023-07" db="EMBL/GenBank/DDBJ databases">
        <title>Genomic Encyclopedia of Type Strains, Phase IV (KMG-IV): sequencing the most valuable type-strain genomes for metagenomic binning, comparative biology and taxonomic classification.</title>
        <authorList>
            <person name="Goeker M."/>
        </authorList>
    </citation>
    <scope>NUCLEOTIDE SEQUENCE [LARGE SCALE GENOMIC DNA]</scope>
    <source>
        <strain evidence="2 3">DSM 16980</strain>
    </source>
</reference>
<dbReference type="Proteomes" id="UP001239167">
    <property type="component" value="Unassembled WGS sequence"/>
</dbReference>
<proteinExistence type="predicted"/>
<dbReference type="EMBL" id="JAUSUE010000010">
    <property type="protein sequence ID" value="MDQ0203934.1"/>
    <property type="molecule type" value="Genomic_DNA"/>
</dbReference>
<dbReference type="PANTHER" id="PTHR12110">
    <property type="entry name" value="HYDROXYPYRUVATE ISOMERASE"/>
    <property type="match status" value="1"/>
</dbReference>
<evidence type="ECO:0000313" key="2">
    <source>
        <dbReference type="EMBL" id="MDQ0203934.1"/>
    </source>
</evidence>
<dbReference type="InterPro" id="IPR050312">
    <property type="entry name" value="IolE/XylAMocC-like"/>
</dbReference>
<comment type="caution">
    <text evidence="2">The sequence shown here is derived from an EMBL/GenBank/DDBJ whole genome shotgun (WGS) entry which is preliminary data.</text>
</comment>
<keyword evidence="3" id="KW-1185">Reference proteome</keyword>
<sequence length="290" mass="32386">MRIGVDTFIWTEVFTEKDLWIIKKAEELGFQAIDFAIAHPETFPTEKVLKELAKTSLEPVTSTTLNAESSLISSDSAIRKKGIQALKQLVDINKAIGSKILGGVNYAGWGCLTGRPRTEEEWRNSVNSMREAAEYAAKVHPGLKICVEPVNRFETHFINTAEDGVKYCQDVGTENMAVHLDCFHMIREETSYTRAVKICGKKYLGYVHVCENNRGIPGTGLVPFKEFFTALKEIGYTGPCVIESFDPSFEELNGQCAIWRKFADTGEELAVKGLANLRKIADETVTEQSY</sequence>
<accession>A0ABT9Y867</accession>
<dbReference type="RefSeq" id="WP_307224087.1">
    <property type="nucleotide sequence ID" value="NZ_CP116940.1"/>
</dbReference>
<protein>
    <submittedName>
        <fullName evidence="2">D-psicose/D-tagatose/L-ribulose 3-epimerase</fullName>
        <ecNumber evidence="2">5.1.3.30</ecNumber>
        <ecNumber evidence="2">5.1.3.31</ecNumber>
    </submittedName>
</protein>
<dbReference type="GO" id="GO:0016853">
    <property type="term" value="F:isomerase activity"/>
    <property type="evidence" value="ECO:0007669"/>
    <property type="project" value="UniProtKB-KW"/>
</dbReference>
<dbReference type="Pfam" id="PF01261">
    <property type="entry name" value="AP_endonuc_2"/>
    <property type="match status" value="1"/>
</dbReference>
<dbReference type="InterPro" id="IPR013022">
    <property type="entry name" value="Xyl_isomerase-like_TIM-brl"/>
</dbReference>
<dbReference type="PANTHER" id="PTHR12110:SF41">
    <property type="entry name" value="INOSOSE DEHYDRATASE"/>
    <property type="match status" value="1"/>
</dbReference>
<evidence type="ECO:0000259" key="1">
    <source>
        <dbReference type="Pfam" id="PF01261"/>
    </source>
</evidence>
<evidence type="ECO:0000313" key="3">
    <source>
        <dbReference type="Proteomes" id="UP001239167"/>
    </source>
</evidence>
<dbReference type="EC" id="5.1.3.30" evidence="2"/>
<dbReference type="InterPro" id="IPR036237">
    <property type="entry name" value="Xyl_isomerase-like_sf"/>
</dbReference>
<keyword evidence="2" id="KW-0413">Isomerase</keyword>
<dbReference type="EC" id="5.1.3.31" evidence="2"/>
<dbReference type="SUPFAM" id="SSF51658">
    <property type="entry name" value="Xylose isomerase-like"/>
    <property type="match status" value="1"/>
</dbReference>